<evidence type="ECO:0000313" key="2">
    <source>
        <dbReference type="Proteomes" id="UP001500618"/>
    </source>
</evidence>
<dbReference type="Proteomes" id="UP001500618">
    <property type="component" value="Unassembled WGS sequence"/>
</dbReference>
<organism evidence="1 2">
    <name type="scientific">Fodinicola feengrottensis</name>
    <dbReference type="NCBI Taxonomy" id="435914"/>
    <lineage>
        <taxon>Bacteria</taxon>
        <taxon>Bacillati</taxon>
        <taxon>Actinomycetota</taxon>
        <taxon>Actinomycetes</taxon>
        <taxon>Mycobacteriales</taxon>
        <taxon>Fodinicola</taxon>
    </lineage>
</organism>
<gene>
    <name evidence="1" type="ORF">GCM10009765_09870</name>
</gene>
<proteinExistence type="predicted"/>
<evidence type="ECO:0008006" key="3">
    <source>
        <dbReference type="Google" id="ProtNLM"/>
    </source>
</evidence>
<accession>A0ABN2FZ32</accession>
<dbReference type="RefSeq" id="WP_344307536.1">
    <property type="nucleotide sequence ID" value="NZ_BAAANY010000003.1"/>
</dbReference>
<sequence length="56" mass="6949">MEERRTARPRWVLWRVDDNGNQVEVARYDTKEAAQARIDEFERHRHKQHYWVEPAD</sequence>
<keyword evidence="2" id="KW-1185">Reference proteome</keyword>
<dbReference type="EMBL" id="BAAANY010000003">
    <property type="protein sequence ID" value="GAA1662440.1"/>
    <property type="molecule type" value="Genomic_DNA"/>
</dbReference>
<name>A0ABN2FZ32_9ACTN</name>
<comment type="caution">
    <text evidence="1">The sequence shown here is derived from an EMBL/GenBank/DDBJ whole genome shotgun (WGS) entry which is preliminary data.</text>
</comment>
<protein>
    <recommendedName>
        <fullName evidence="3">SPOR domain-containing protein</fullName>
    </recommendedName>
</protein>
<reference evidence="1 2" key="1">
    <citation type="journal article" date="2019" name="Int. J. Syst. Evol. Microbiol.">
        <title>The Global Catalogue of Microorganisms (GCM) 10K type strain sequencing project: providing services to taxonomists for standard genome sequencing and annotation.</title>
        <authorList>
            <consortium name="The Broad Institute Genomics Platform"/>
            <consortium name="The Broad Institute Genome Sequencing Center for Infectious Disease"/>
            <person name="Wu L."/>
            <person name="Ma J."/>
        </authorList>
    </citation>
    <scope>NUCLEOTIDE SEQUENCE [LARGE SCALE GENOMIC DNA]</scope>
    <source>
        <strain evidence="1 2">JCM 14718</strain>
    </source>
</reference>
<evidence type="ECO:0000313" key="1">
    <source>
        <dbReference type="EMBL" id="GAA1662440.1"/>
    </source>
</evidence>